<dbReference type="PANTHER" id="PTHR48022:SF10">
    <property type="entry name" value="MAJOR FACILITATOR SUPERFAMILY (MFS) PROFILE DOMAIN-CONTAINING PROTEIN"/>
    <property type="match status" value="1"/>
</dbReference>
<protein>
    <recommendedName>
        <fullName evidence="10">Major facilitator superfamily (MFS) profile domain-containing protein</fullName>
    </recommendedName>
</protein>
<dbReference type="PROSITE" id="PS50850">
    <property type="entry name" value="MFS"/>
    <property type="match status" value="1"/>
</dbReference>
<feature type="transmembrane region" description="Helical" evidence="9">
    <location>
        <begin position="377"/>
        <end position="397"/>
    </location>
</feature>
<feature type="domain" description="Major facilitator superfamily (MFS) profile" evidence="10">
    <location>
        <begin position="53"/>
        <end position="503"/>
    </location>
</feature>
<dbReference type="InterPro" id="IPR003663">
    <property type="entry name" value="Sugar/inositol_transpt"/>
</dbReference>
<evidence type="ECO:0000259" key="10">
    <source>
        <dbReference type="PROSITE" id="PS50850"/>
    </source>
</evidence>
<organism evidence="11 12">
    <name type="scientific">Zasmidium cellare</name>
    <name type="common">Wine cellar mold</name>
    <name type="synonym">Racodium cellare</name>
    <dbReference type="NCBI Taxonomy" id="395010"/>
    <lineage>
        <taxon>Eukaryota</taxon>
        <taxon>Fungi</taxon>
        <taxon>Dikarya</taxon>
        <taxon>Ascomycota</taxon>
        <taxon>Pezizomycotina</taxon>
        <taxon>Dothideomycetes</taxon>
        <taxon>Dothideomycetidae</taxon>
        <taxon>Mycosphaerellales</taxon>
        <taxon>Mycosphaerellaceae</taxon>
        <taxon>Zasmidium</taxon>
    </lineage>
</organism>
<keyword evidence="5 9" id="KW-1133">Transmembrane helix</keyword>
<dbReference type="Gene3D" id="1.20.1250.20">
    <property type="entry name" value="MFS general substrate transporter like domains"/>
    <property type="match status" value="1"/>
</dbReference>
<reference evidence="11 12" key="1">
    <citation type="journal article" date="2023" name="G3 (Bethesda)">
        <title>A chromosome-level genome assembly of Zasmidium syzygii isolated from banana leaves.</title>
        <authorList>
            <person name="van Westerhoven A.C."/>
            <person name="Mehrabi R."/>
            <person name="Talebi R."/>
            <person name="Steentjes M.B.F."/>
            <person name="Corcolon B."/>
            <person name="Chong P.A."/>
            <person name="Kema G.H.J."/>
            <person name="Seidl M.F."/>
        </authorList>
    </citation>
    <scope>NUCLEOTIDE SEQUENCE [LARGE SCALE GENOMIC DNA]</scope>
    <source>
        <strain evidence="11 12">P124</strain>
    </source>
</reference>
<feature type="transmembrane region" description="Helical" evidence="9">
    <location>
        <begin position="226"/>
        <end position="246"/>
    </location>
</feature>
<proteinExistence type="inferred from homology"/>
<dbReference type="InterPro" id="IPR020846">
    <property type="entry name" value="MFS_dom"/>
</dbReference>
<feature type="transmembrane region" description="Helical" evidence="9">
    <location>
        <begin position="348"/>
        <end position="370"/>
    </location>
</feature>
<feature type="region of interest" description="Disordered" evidence="8">
    <location>
        <begin position="1"/>
        <end position="27"/>
    </location>
</feature>
<comment type="subcellular location">
    <subcellularLocation>
        <location evidence="1">Membrane</location>
        <topology evidence="1">Multi-pass membrane protein</topology>
    </subcellularLocation>
</comment>
<evidence type="ECO:0000256" key="2">
    <source>
        <dbReference type="ARBA" id="ARBA00010992"/>
    </source>
</evidence>
<dbReference type="PRINTS" id="PR00171">
    <property type="entry name" value="SUGRTRNSPORT"/>
</dbReference>
<feature type="transmembrane region" description="Helical" evidence="9">
    <location>
        <begin position="132"/>
        <end position="151"/>
    </location>
</feature>
<feature type="transmembrane region" description="Helical" evidence="9">
    <location>
        <begin position="481"/>
        <end position="499"/>
    </location>
</feature>
<dbReference type="PANTHER" id="PTHR48022">
    <property type="entry name" value="PLASTIDIC GLUCOSE TRANSPORTER 4"/>
    <property type="match status" value="1"/>
</dbReference>
<keyword evidence="4 9" id="KW-0812">Transmembrane</keyword>
<evidence type="ECO:0000256" key="3">
    <source>
        <dbReference type="ARBA" id="ARBA00022448"/>
    </source>
</evidence>
<feature type="transmembrane region" description="Helical" evidence="9">
    <location>
        <begin position="445"/>
        <end position="469"/>
    </location>
</feature>
<keyword evidence="12" id="KW-1185">Reference proteome</keyword>
<feature type="transmembrane region" description="Helical" evidence="9">
    <location>
        <begin position="409"/>
        <end position="433"/>
    </location>
</feature>
<evidence type="ECO:0000256" key="7">
    <source>
        <dbReference type="RuleBase" id="RU003346"/>
    </source>
</evidence>
<evidence type="ECO:0000256" key="9">
    <source>
        <dbReference type="SAM" id="Phobius"/>
    </source>
</evidence>
<comment type="caution">
    <text evidence="11">The sequence shown here is derived from an EMBL/GenBank/DDBJ whole genome shotgun (WGS) entry which is preliminary data.</text>
</comment>
<name>A0ABR0EL23_ZASCE</name>
<dbReference type="InterPro" id="IPR050360">
    <property type="entry name" value="MFS_Sugar_Transporters"/>
</dbReference>
<evidence type="ECO:0000313" key="12">
    <source>
        <dbReference type="Proteomes" id="UP001305779"/>
    </source>
</evidence>
<accession>A0ABR0EL23</accession>
<dbReference type="PROSITE" id="PS00217">
    <property type="entry name" value="SUGAR_TRANSPORT_2"/>
    <property type="match status" value="1"/>
</dbReference>
<dbReference type="SUPFAM" id="SSF103473">
    <property type="entry name" value="MFS general substrate transporter"/>
    <property type="match status" value="1"/>
</dbReference>
<feature type="transmembrane region" description="Helical" evidence="9">
    <location>
        <begin position="191"/>
        <end position="214"/>
    </location>
</feature>
<evidence type="ECO:0000256" key="6">
    <source>
        <dbReference type="ARBA" id="ARBA00023136"/>
    </source>
</evidence>
<evidence type="ECO:0000256" key="8">
    <source>
        <dbReference type="SAM" id="MobiDB-lite"/>
    </source>
</evidence>
<feature type="transmembrane region" description="Helical" evidence="9">
    <location>
        <begin position="157"/>
        <end position="179"/>
    </location>
</feature>
<dbReference type="InterPro" id="IPR005829">
    <property type="entry name" value="Sugar_transporter_CS"/>
</dbReference>
<dbReference type="Pfam" id="PF00083">
    <property type="entry name" value="Sugar_tr"/>
    <property type="match status" value="1"/>
</dbReference>
<feature type="transmembrane region" description="Helical" evidence="9">
    <location>
        <begin position="46"/>
        <end position="64"/>
    </location>
</feature>
<evidence type="ECO:0000256" key="5">
    <source>
        <dbReference type="ARBA" id="ARBA00022989"/>
    </source>
</evidence>
<keyword evidence="3 7" id="KW-0813">Transport</keyword>
<feature type="transmembrane region" description="Helical" evidence="9">
    <location>
        <begin position="108"/>
        <end position="127"/>
    </location>
</feature>
<comment type="similarity">
    <text evidence="2 7">Belongs to the major facilitator superfamily. Sugar transporter (TC 2.A.1.1) family.</text>
</comment>
<keyword evidence="6 9" id="KW-0472">Membrane</keyword>
<evidence type="ECO:0000256" key="4">
    <source>
        <dbReference type="ARBA" id="ARBA00022692"/>
    </source>
</evidence>
<sequence>METDPTDAKERPIHMEQLHSQEKPRLDMKDDKPIADERLLNQRRPFTPYLIAFAGVVGFVPWMVNFDGGFSGVVLAMPSFNNAFGSECKDTPAGRSCMLTATEQSLLAISYLFQAIGGALAGILGAYVGRRVAINIGCLVVIVGAAVMIGVDGYAKFLVGKCISGVGLGLLLGVGIVYGTECIPASQRGSLLSVYNVALAMGNVVVAAVCVGSSKLAPSDQLQWKTPVICQFPIAVLLAASVWFFPESPRWLLAIKSQPEQARRAFARFYRTDIHSEEVDLQMTQTQLNLQHDLEQKGSASWLQIYSGVNFRRTVISGFILAALAICGIQFALSYATVFLQDVGISNVFVVNLILGCCILAGTMLTPWCLEYLGCRGSFLVGFSVMSLCMLIFAAVASGLGSNSSVSHTVLVVFLCLWAFTFGAGIGSAVWLASAEMHSVRLRTYGQASSATVYQIFGFAATFWTPYMLQPQYGNWGTNVGYFYFAVNAVSFVLTFIFVPETAKLTLEQIDEYFASGVPAWKTSVRKNKRLAKGE</sequence>
<dbReference type="InterPro" id="IPR036259">
    <property type="entry name" value="MFS_trans_sf"/>
</dbReference>
<dbReference type="Proteomes" id="UP001305779">
    <property type="component" value="Unassembled WGS sequence"/>
</dbReference>
<dbReference type="EMBL" id="JAXOVC010000005">
    <property type="protein sequence ID" value="KAK4501918.1"/>
    <property type="molecule type" value="Genomic_DNA"/>
</dbReference>
<dbReference type="InterPro" id="IPR005828">
    <property type="entry name" value="MFS_sugar_transport-like"/>
</dbReference>
<evidence type="ECO:0000313" key="11">
    <source>
        <dbReference type="EMBL" id="KAK4501918.1"/>
    </source>
</evidence>
<evidence type="ECO:0000256" key="1">
    <source>
        <dbReference type="ARBA" id="ARBA00004141"/>
    </source>
</evidence>
<feature type="transmembrane region" description="Helical" evidence="9">
    <location>
        <begin position="315"/>
        <end position="336"/>
    </location>
</feature>
<dbReference type="NCBIfam" id="TIGR00879">
    <property type="entry name" value="SP"/>
    <property type="match status" value="1"/>
</dbReference>
<gene>
    <name evidence="11" type="ORF">PRZ48_007728</name>
</gene>